<evidence type="ECO:0000256" key="1">
    <source>
        <dbReference type="ARBA" id="ARBA00001933"/>
    </source>
</evidence>
<comment type="subunit">
    <text evidence="7">Homodimer.</text>
</comment>
<dbReference type="Pfam" id="PF00202">
    <property type="entry name" value="Aminotran_3"/>
    <property type="match status" value="1"/>
</dbReference>
<evidence type="ECO:0000313" key="9">
    <source>
        <dbReference type="Proteomes" id="UP000231267"/>
    </source>
</evidence>
<dbReference type="EMBL" id="PFGP01000001">
    <property type="protein sequence ID" value="PIW67062.1"/>
    <property type="molecule type" value="Genomic_DNA"/>
</dbReference>
<keyword evidence="7" id="KW-0963">Cytoplasm</keyword>
<dbReference type="Proteomes" id="UP000231267">
    <property type="component" value="Unassembled WGS sequence"/>
</dbReference>
<dbReference type="HAMAP" id="MF_00375">
    <property type="entry name" value="HemL_aminotrans_3"/>
    <property type="match status" value="1"/>
</dbReference>
<dbReference type="PANTHER" id="PTHR43713">
    <property type="entry name" value="GLUTAMATE-1-SEMIALDEHYDE 2,1-AMINOMUTASE"/>
    <property type="match status" value="1"/>
</dbReference>
<dbReference type="GO" id="GO:0006782">
    <property type="term" value="P:protoporphyrinogen IX biosynthetic process"/>
    <property type="evidence" value="ECO:0007669"/>
    <property type="project" value="UniProtKB-UniRule"/>
</dbReference>
<protein>
    <recommendedName>
        <fullName evidence="7">Glutamate-1-semialdehyde 2,1-aminomutase</fullName>
        <shortName evidence="7">GSA</shortName>
        <ecNumber evidence="7">5.4.3.8</ecNumber>
    </recommendedName>
    <alternativeName>
        <fullName evidence="7">Glutamate-1-semialdehyde aminotransferase</fullName>
        <shortName evidence="7">GSA-AT</shortName>
    </alternativeName>
</protein>
<dbReference type="PROSITE" id="PS00600">
    <property type="entry name" value="AA_TRANSFER_CLASS_3"/>
    <property type="match status" value="1"/>
</dbReference>
<sequence length="414" mass="45105">MAVLNIAKGLFEEAKRYIPGGVNSPVRSFKAVGGYPVFVKKAFGSKFYGECGGEFIDYCLSWGALILGHAYPKVVDSLEKAIKKGTSFGAPTILETELAKLIAEAVSSIEQVRLTNSGTEAVMSAIRLARAYTGKNKIIKFEGSYHGHADYLLVKSGSGQATLGIPNTKGVPRDFTKHTIVLPFNDIKRLEAAVKKHQKDLAATIVEPVEANYGVVLPKQGFLEGLRTIADKYNIVLIFDEVITGFRLSYAGAQGYFNVTPDLTCLGKIIGGGLPIGAFGGKSEIMRLLAPLGDVYQAGTLSGNPIAVTAGITTLKELKRMNPYKALEEKTQELCGSIRLSAQKYGIKVRVEHIASMFSLTSDLFKKLYHGLLKEGVYFSPSEFESNFLSAVHTEDDIENTLQAVDRVFKNMRR</sequence>
<comment type="caution">
    <text evidence="8">The sequence shown here is derived from an EMBL/GenBank/DDBJ whole genome shotgun (WGS) entry which is preliminary data.</text>
</comment>
<comment type="cofactor">
    <cofactor evidence="1 7">
        <name>pyridoxal 5'-phosphate</name>
        <dbReference type="ChEBI" id="CHEBI:597326"/>
    </cofactor>
</comment>
<proteinExistence type="inferred from homology"/>
<dbReference type="GO" id="GO:0030170">
    <property type="term" value="F:pyridoxal phosphate binding"/>
    <property type="evidence" value="ECO:0007669"/>
    <property type="project" value="InterPro"/>
</dbReference>
<dbReference type="InterPro" id="IPR015421">
    <property type="entry name" value="PyrdxlP-dep_Trfase_major"/>
</dbReference>
<evidence type="ECO:0000256" key="6">
    <source>
        <dbReference type="ARBA" id="ARBA00023244"/>
    </source>
</evidence>
<dbReference type="EC" id="5.4.3.8" evidence="7"/>
<evidence type="ECO:0000256" key="2">
    <source>
        <dbReference type="ARBA" id="ARBA00004819"/>
    </source>
</evidence>
<dbReference type="FunFam" id="3.40.640.10:FF:000021">
    <property type="entry name" value="Glutamate-1-semialdehyde 2,1-aminomutase"/>
    <property type="match status" value="1"/>
</dbReference>
<reference evidence="8 9" key="1">
    <citation type="submission" date="2017-09" db="EMBL/GenBank/DDBJ databases">
        <title>Depth-based differentiation of microbial function through sediment-hosted aquifers and enrichment of novel symbionts in the deep terrestrial subsurface.</title>
        <authorList>
            <person name="Probst A.J."/>
            <person name="Ladd B."/>
            <person name="Jarett J.K."/>
            <person name="Geller-Mcgrath D.E."/>
            <person name="Sieber C.M."/>
            <person name="Emerson J.B."/>
            <person name="Anantharaman K."/>
            <person name="Thomas B.C."/>
            <person name="Malmstrom R."/>
            <person name="Stieglmeier M."/>
            <person name="Klingl A."/>
            <person name="Woyke T."/>
            <person name="Ryan C.M."/>
            <person name="Banfield J.F."/>
        </authorList>
    </citation>
    <scope>NUCLEOTIDE SEQUENCE [LARGE SCALE GENOMIC DNA]</scope>
    <source>
        <strain evidence="8">CG12_big_fil_rev_8_21_14_0_65_43_15</strain>
    </source>
</reference>
<dbReference type="PANTHER" id="PTHR43713:SF3">
    <property type="entry name" value="GLUTAMATE-1-SEMIALDEHYDE 2,1-AMINOMUTASE 1, CHLOROPLASTIC-RELATED"/>
    <property type="match status" value="1"/>
</dbReference>
<comment type="subcellular location">
    <subcellularLocation>
        <location evidence="7">Cytoplasm</location>
    </subcellularLocation>
</comment>
<dbReference type="InterPro" id="IPR005814">
    <property type="entry name" value="Aminotrans_3"/>
</dbReference>
<comment type="catalytic activity">
    <reaction evidence="7">
        <text>(S)-4-amino-5-oxopentanoate = 5-aminolevulinate</text>
        <dbReference type="Rhea" id="RHEA:14265"/>
        <dbReference type="ChEBI" id="CHEBI:57501"/>
        <dbReference type="ChEBI" id="CHEBI:356416"/>
        <dbReference type="EC" id="5.4.3.8"/>
    </reaction>
</comment>
<comment type="similarity">
    <text evidence="3 7">Belongs to the class-III pyridoxal-phosphate-dependent aminotransferase family. HemL subfamily.</text>
</comment>
<evidence type="ECO:0000256" key="7">
    <source>
        <dbReference type="HAMAP-Rule" id="MF_00375"/>
    </source>
</evidence>
<dbReference type="UniPathway" id="UPA00251">
    <property type="reaction ID" value="UER00317"/>
</dbReference>
<dbReference type="GO" id="GO:0008483">
    <property type="term" value="F:transaminase activity"/>
    <property type="evidence" value="ECO:0007669"/>
    <property type="project" value="InterPro"/>
</dbReference>
<feature type="modified residue" description="N6-(pyridoxal phosphate)lysine" evidence="7">
    <location>
        <position position="268"/>
    </location>
</feature>
<dbReference type="InterPro" id="IPR004639">
    <property type="entry name" value="4pyrrol_synth_GluAld_NH2Trfase"/>
</dbReference>
<keyword evidence="4 7" id="KW-0663">Pyridoxal phosphate</keyword>
<dbReference type="NCBIfam" id="NF000818">
    <property type="entry name" value="PRK00062.1"/>
    <property type="match status" value="1"/>
</dbReference>
<evidence type="ECO:0000256" key="4">
    <source>
        <dbReference type="ARBA" id="ARBA00022898"/>
    </source>
</evidence>
<dbReference type="Gene3D" id="3.40.640.10">
    <property type="entry name" value="Type I PLP-dependent aspartate aminotransferase-like (Major domain)"/>
    <property type="match status" value="1"/>
</dbReference>
<dbReference type="Gene3D" id="3.90.1150.10">
    <property type="entry name" value="Aspartate Aminotransferase, domain 1"/>
    <property type="match status" value="1"/>
</dbReference>
<organism evidence="8 9">
    <name type="scientific">Candidatus Taenaricola geysiri</name>
    <dbReference type="NCBI Taxonomy" id="1974752"/>
    <lineage>
        <taxon>Bacteria</taxon>
        <taxon>Pseudomonadati</taxon>
        <taxon>Candidatus Omnitrophota</taxon>
        <taxon>Candidatus Taenaricola</taxon>
    </lineage>
</organism>
<dbReference type="AlphaFoldDB" id="A0A2J0LGT5"/>
<comment type="pathway">
    <text evidence="2">Porphyrin-containing compound metabolism; protoporphyrin-IX biosynthesis; 5-aminolevulinate from L-glutamyl-tRNA(Glu): step 2/2.</text>
</comment>
<evidence type="ECO:0000256" key="3">
    <source>
        <dbReference type="ARBA" id="ARBA00008981"/>
    </source>
</evidence>
<gene>
    <name evidence="7 8" type="primary">hemL</name>
    <name evidence="8" type="ORF">COW11_00115</name>
</gene>
<dbReference type="InterPro" id="IPR015422">
    <property type="entry name" value="PyrdxlP-dep_Trfase_small"/>
</dbReference>
<dbReference type="GO" id="GO:0042286">
    <property type="term" value="F:glutamate-1-semialdehyde 2,1-aminomutase activity"/>
    <property type="evidence" value="ECO:0007669"/>
    <property type="project" value="UniProtKB-UniRule"/>
</dbReference>
<dbReference type="NCBIfam" id="TIGR00713">
    <property type="entry name" value="hemL"/>
    <property type="match status" value="1"/>
</dbReference>
<dbReference type="GO" id="GO:0005737">
    <property type="term" value="C:cytoplasm"/>
    <property type="evidence" value="ECO:0007669"/>
    <property type="project" value="UniProtKB-SubCell"/>
</dbReference>
<evidence type="ECO:0000256" key="5">
    <source>
        <dbReference type="ARBA" id="ARBA00023235"/>
    </source>
</evidence>
<dbReference type="InterPro" id="IPR015424">
    <property type="entry name" value="PyrdxlP-dep_Trfase"/>
</dbReference>
<accession>A0A2J0LGT5</accession>
<dbReference type="SUPFAM" id="SSF53383">
    <property type="entry name" value="PLP-dependent transferases"/>
    <property type="match status" value="1"/>
</dbReference>
<keyword evidence="6 7" id="KW-0627">Porphyrin biosynthesis</keyword>
<keyword evidence="5 7" id="KW-0413">Isomerase</keyword>
<dbReference type="CDD" id="cd00610">
    <property type="entry name" value="OAT_like"/>
    <property type="match status" value="1"/>
</dbReference>
<dbReference type="InterPro" id="IPR049704">
    <property type="entry name" value="Aminotrans_3_PPA_site"/>
</dbReference>
<evidence type="ECO:0000313" key="8">
    <source>
        <dbReference type="EMBL" id="PIW67062.1"/>
    </source>
</evidence>
<name>A0A2J0LGT5_9BACT</name>